<keyword evidence="2" id="KW-0378">Hydrolase</keyword>
<evidence type="ECO:0000256" key="2">
    <source>
        <dbReference type="ARBA" id="ARBA00022801"/>
    </source>
</evidence>
<organism evidence="5 6">
    <name type="scientific">Kitasatospora arboriphila</name>
    <dbReference type="NCBI Taxonomy" id="258052"/>
    <lineage>
        <taxon>Bacteria</taxon>
        <taxon>Bacillati</taxon>
        <taxon>Actinomycetota</taxon>
        <taxon>Actinomycetes</taxon>
        <taxon>Kitasatosporales</taxon>
        <taxon>Streptomycetaceae</taxon>
        <taxon>Kitasatospora</taxon>
    </lineage>
</organism>
<reference evidence="5 6" key="1">
    <citation type="journal article" date="2019" name="Int. J. Syst. Evol. Microbiol.">
        <title>The Global Catalogue of Microorganisms (GCM) 10K type strain sequencing project: providing services to taxonomists for standard genome sequencing and annotation.</title>
        <authorList>
            <consortium name="The Broad Institute Genomics Platform"/>
            <consortium name="The Broad Institute Genome Sequencing Center for Infectious Disease"/>
            <person name="Wu L."/>
            <person name="Ma J."/>
        </authorList>
    </citation>
    <scope>NUCLEOTIDE SEQUENCE [LARGE SCALE GENOMIC DNA]</scope>
    <source>
        <strain evidence="5 6">JCM 13002</strain>
    </source>
</reference>
<dbReference type="Proteomes" id="UP001499987">
    <property type="component" value="Unassembled WGS sequence"/>
</dbReference>
<dbReference type="InterPro" id="IPR029069">
    <property type="entry name" value="HotDog_dom_sf"/>
</dbReference>
<evidence type="ECO:0000313" key="5">
    <source>
        <dbReference type="EMBL" id="GAA1083942.1"/>
    </source>
</evidence>
<keyword evidence="6" id="KW-1185">Reference proteome</keyword>
<feature type="region of interest" description="Disordered" evidence="3">
    <location>
        <begin position="72"/>
        <end position="91"/>
    </location>
</feature>
<evidence type="ECO:0000256" key="1">
    <source>
        <dbReference type="ARBA" id="ARBA00008324"/>
    </source>
</evidence>
<dbReference type="Pfam" id="PF03061">
    <property type="entry name" value="4HBT"/>
    <property type="match status" value="1"/>
</dbReference>
<proteinExistence type="inferred from homology"/>
<evidence type="ECO:0000313" key="6">
    <source>
        <dbReference type="Proteomes" id="UP001499987"/>
    </source>
</evidence>
<comment type="caution">
    <text evidence="5">The sequence shown here is derived from an EMBL/GenBank/DDBJ whole genome shotgun (WGS) entry which is preliminary data.</text>
</comment>
<dbReference type="InterPro" id="IPR003736">
    <property type="entry name" value="PAAI_dom"/>
</dbReference>
<dbReference type="PANTHER" id="PTHR43240">
    <property type="entry name" value="1,4-DIHYDROXY-2-NAPHTHOYL-COA THIOESTERASE 1"/>
    <property type="match status" value="1"/>
</dbReference>
<name>A0ABN1TGS7_9ACTN</name>
<dbReference type="NCBIfam" id="TIGR00369">
    <property type="entry name" value="unchar_dom_1"/>
    <property type="match status" value="1"/>
</dbReference>
<dbReference type="EMBL" id="BAAALD010000023">
    <property type="protein sequence ID" value="GAA1083942.1"/>
    <property type="molecule type" value="Genomic_DNA"/>
</dbReference>
<evidence type="ECO:0000259" key="4">
    <source>
        <dbReference type="Pfam" id="PF03061"/>
    </source>
</evidence>
<dbReference type="PANTHER" id="PTHR43240:SF5">
    <property type="entry name" value="1,4-DIHYDROXY-2-NAPHTHOYL-COA THIOESTERASE 1"/>
    <property type="match status" value="1"/>
</dbReference>
<dbReference type="InterPro" id="IPR006683">
    <property type="entry name" value="Thioestr_dom"/>
</dbReference>
<protein>
    <recommendedName>
        <fullName evidence="4">Thioesterase domain-containing protein</fullName>
    </recommendedName>
</protein>
<accession>A0ABN1TGS7</accession>
<dbReference type="SUPFAM" id="SSF54637">
    <property type="entry name" value="Thioesterase/thiol ester dehydrase-isomerase"/>
    <property type="match status" value="1"/>
</dbReference>
<feature type="domain" description="Thioesterase" evidence="4">
    <location>
        <begin position="153"/>
        <end position="228"/>
    </location>
</feature>
<dbReference type="CDD" id="cd03443">
    <property type="entry name" value="PaaI_thioesterase"/>
    <property type="match status" value="1"/>
</dbReference>
<dbReference type="Gene3D" id="3.10.129.10">
    <property type="entry name" value="Hotdog Thioesterase"/>
    <property type="match status" value="1"/>
</dbReference>
<comment type="similarity">
    <text evidence="1">Belongs to the thioesterase PaaI family.</text>
</comment>
<gene>
    <name evidence="5" type="ORF">GCM10009663_29310</name>
</gene>
<evidence type="ECO:0000256" key="3">
    <source>
        <dbReference type="SAM" id="MobiDB-lite"/>
    </source>
</evidence>
<feature type="compositionally biased region" description="Basic and acidic residues" evidence="3">
    <location>
        <begin position="74"/>
        <end position="83"/>
    </location>
</feature>
<sequence>MPVEQHQPAPPAARRVLTCVRHSPVRTLHSHVNVRSCRFLCHASILGRGTDTARHRTGAAAVSALAAPGVAGRSYDHRQHDDVTPTGRSTMTDAAPVVLNVPQDVLDHFAKLGVSPETFSGGHLGEKLGIRITEASPDRVVGTMPVEGNQQPYGLLHGGASAALAETIGSIGAMLHAGPGRYAVGVDLNATHHRSATSGLVTGVATAVFKGRTAATYEIAVTDDTGKRITSCRLTCMLRDL</sequence>